<keyword evidence="1" id="KW-0328">Glycosyltransferase</keyword>
<dbReference type="EMBL" id="BARU01036738">
    <property type="protein sequence ID" value="GAH80390.1"/>
    <property type="molecule type" value="Genomic_DNA"/>
</dbReference>
<dbReference type="PANTHER" id="PTHR12526">
    <property type="entry name" value="GLYCOSYLTRANSFERASE"/>
    <property type="match status" value="1"/>
</dbReference>
<comment type="caution">
    <text evidence="4">The sequence shown here is derived from an EMBL/GenBank/DDBJ whole genome shotgun (WGS) entry which is preliminary data.</text>
</comment>
<accession>X1JFU3</accession>
<dbReference type="AlphaFoldDB" id="X1JFU3"/>
<organism evidence="4">
    <name type="scientific">marine sediment metagenome</name>
    <dbReference type="NCBI Taxonomy" id="412755"/>
    <lineage>
        <taxon>unclassified sequences</taxon>
        <taxon>metagenomes</taxon>
        <taxon>ecological metagenomes</taxon>
    </lineage>
</organism>
<feature type="non-terminal residue" evidence="4">
    <location>
        <position position="1"/>
    </location>
</feature>
<sequence length="169" mass="19180">ADKQKTCVISAGIDLTRFNLKLDGYETRKTYGIKKSDIVLFFMGWLYHFSGLKEVALQITKTKDKKIKLLIVGDGDAFDDLQKIKENHNLDDQIILIGKKPYEKIPKFISAADVCLLPAYSDEKTMQDIVPIKMYEYMAMGKPVIATRLPGVMKEFGNDNGVIYVDIIH</sequence>
<dbReference type="Gene3D" id="3.40.50.2000">
    <property type="entry name" value="Glycogen Phosphorylase B"/>
    <property type="match status" value="2"/>
</dbReference>
<protein>
    <recommendedName>
        <fullName evidence="3">Glycosyl transferase family 1 domain-containing protein</fullName>
    </recommendedName>
</protein>
<feature type="domain" description="Glycosyl transferase family 1" evidence="3">
    <location>
        <begin position="27"/>
        <end position="163"/>
    </location>
</feature>
<dbReference type="SUPFAM" id="SSF53756">
    <property type="entry name" value="UDP-Glycosyltransferase/glycogen phosphorylase"/>
    <property type="match status" value="1"/>
</dbReference>
<dbReference type="PANTHER" id="PTHR12526:SF629">
    <property type="entry name" value="TEICHURONIC ACID BIOSYNTHESIS GLYCOSYLTRANSFERASE TUAH-RELATED"/>
    <property type="match status" value="1"/>
</dbReference>
<dbReference type="GO" id="GO:0016757">
    <property type="term" value="F:glycosyltransferase activity"/>
    <property type="evidence" value="ECO:0007669"/>
    <property type="project" value="UniProtKB-KW"/>
</dbReference>
<proteinExistence type="predicted"/>
<gene>
    <name evidence="4" type="ORF">S03H2_57317</name>
</gene>
<dbReference type="Pfam" id="PF00534">
    <property type="entry name" value="Glycos_transf_1"/>
    <property type="match status" value="1"/>
</dbReference>
<dbReference type="InterPro" id="IPR001296">
    <property type="entry name" value="Glyco_trans_1"/>
</dbReference>
<evidence type="ECO:0000256" key="2">
    <source>
        <dbReference type="ARBA" id="ARBA00022679"/>
    </source>
</evidence>
<name>X1JFU3_9ZZZZ</name>
<reference evidence="4" key="1">
    <citation type="journal article" date="2014" name="Front. Microbiol.">
        <title>High frequency of phylogenetically diverse reductive dehalogenase-homologous genes in deep subseafloor sedimentary metagenomes.</title>
        <authorList>
            <person name="Kawai M."/>
            <person name="Futagami T."/>
            <person name="Toyoda A."/>
            <person name="Takaki Y."/>
            <person name="Nishi S."/>
            <person name="Hori S."/>
            <person name="Arai W."/>
            <person name="Tsubouchi T."/>
            <person name="Morono Y."/>
            <person name="Uchiyama I."/>
            <person name="Ito T."/>
            <person name="Fujiyama A."/>
            <person name="Inagaki F."/>
            <person name="Takami H."/>
        </authorList>
    </citation>
    <scope>NUCLEOTIDE SEQUENCE</scope>
    <source>
        <strain evidence="4">Expedition CK06-06</strain>
    </source>
</reference>
<evidence type="ECO:0000313" key="4">
    <source>
        <dbReference type="EMBL" id="GAH80390.1"/>
    </source>
</evidence>
<keyword evidence="2" id="KW-0808">Transferase</keyword>
<evidence type="ECO:0000259" key="3">
    <source>
        <dbReference type="Pfam" id="PF00534"/>
    </source>
</evidence>
<dbReference type="CDD" id="cd03801">
    <property type="entry name" value="GT4_PimA-like"/>
    <property type="match status" value="1"/>
</dbReference>
<evidence type="ECO:0000256" key="1">
    <source>
        <dbReference type="ARBA" id="ARBA00022676"/>
    </source>
</evidence>